<keyword evidence="3 7" id="KW-0560">Oxidoreductase</keyword>
<dbReference type="KEGG" id="parq:DSM112329_04089"/>
<protein>
    <submittedName>
        <fullName evidence="7">Peroxiredoxin bcp</fullName>
        <ecNumber evidence="7">1.11.1.24</ecNumber>
    </submittedName>
</protein>
<dbReference type="InterPro" id="IPR036249">
    <property type="entry name" value="Thioredoxin-like_sf"/>
</dbReference>
<evidence type="ECO:0000256" key="3">
    <source>
        <dbReference type="ARBA" id="ARBA00023002"/>
    </source>
</evidence>
<dbReference type="InterPro" id="IPR000866">
    <property type="entry name" value="AhpC/TSA"/>
</dbReference>
<dbReference type="GO" id="GO:0140824">
    <property type="term" value="F:thioredoxin-dependent peroxiredoxin activity"/>
    <property type="evidence" value="ECO:0007669"/>
    <property type="project" value="UniProtKB-EC"/>
</dbReference>
<gene>
    <name evidence="7" type="primary">bcp_2</name>
    <name evidence="7" type="ORF">DSM112329_04089</name>
</gene>
<name>A0AAU7AZS7_9ACTN</name>
<accession>A0AAU7AZS7</accession>
<dbReference type="AlphaFoldDB" id="A0AAU7AZS7"/>
<evidence type="ECO:0000256" key="2">
    <source>
        <dbReference type="ARBA" id="ARBA00022862"/>
    </source>
</evidence>
<organism evidence="7">
    <name type="scientific">Paraconexibacter sp. AEG42_29</name>
    <dbReference type="NCBI Taxonomy" id="2997339"/>
    <lineage>
        <taxon>Bacteria</taxon>
        <taxon>Bacillati</taxon>
        <taxon>Actinomycetota</taxon>
        <taxon>Thermoleophilia</taxon>
        <taxon>Solirubrobacterales</taxon>
        <taxon>Paraconexibacteraceae</taxon>
        <taxon>Paraconexibacter</taxon>
    </lineage>
</organism>
<evidence type="ECO:0000256" key="5">
    <source>
        <dbReference type="PIRSR" id="PIRSR000239-1"/>
    </source>
</evidence>
<evidence type="ECO:0000313" key="7">
    <source>
        <dbReference type="EMBL" id="XAY07208.1"/>
    </source>
</evidence>
<dbReference type="InterPro" id="IPR050455">
    <property type="entry name" value="Tpx_Peroxidase_subfamily"/>
</dbReference>
<dbReference type="Pfam" id="PF00578">
    <property type="entry name" value="AhpC-TSA"/>
    <property type="match status" value="1"/>
</dbReference>
<keyword evidence="2" id="KW-0049">Antioxidant</keyword>
<dbReference type="InterPro" id="IPR013766">
    <property type="entry name" value="Thioredoxin_domain"/>
</dbReference>
<feature type="domain" description="Thioredoxin" evidence="6">
    <location>
        <begin position="4"/>
        <end position="152"/>
    </location>
</feature>
<evidence type="ECO:0000256" key="4">
    <source>
        <dbReference type="ARBA" id="ARBA00023284"/>
    </source>
</evidence>
<dbReference type="InterPro" id="IPR024706">
    <property type="entry name" value="Peroxiredoxin_AhpC-typ"/>
</dbReference>
<dbReference type="SUPFAM" id="SSF52833">
    <property type="entry name" value="Thioredoxin-like"/>
    <property type="match status" value="1"/>
</dbReference>
<dbReference type="PANTHER" id="PTHR43110:SF1">
    <property type="entry name" value="THIOL PEROXIDASE"/>
    <property type="match status" value="1"/>
</dbReference>
<dbReference type="Gene3D" id="3.40.30.10">
    <property type="entry name" value="Glutaredoxin"/>
    <property type="match status" value="1"/>
</dbReference>
<dbReference type="PANTHER" id="PTHR43110">
    <property type="entry name" value="THIOL PEROXIDASE"/>
    <property type="match status" value="1"/>
</dbReference>
<reference evidence="7" key="1">
    <citation type="submission" date="2022-12" db="EMBL/GenBank/DDBJ databases">
        <title>Paraconexibacter alkalitolerans sp. nov. and Baekduia alba sp. nov., isolated from soil and emended description of the genera Paraconexibacter (Chun et al., 2020) and Baekduia (An et al., 2020).</title>
        <authorList>
            <person name="Vieira S."/>
            <person name="Huber K.J."/>
            <person name="Geppert A."/>
            <person name="Wolf J."/>
            <person name="Neumann-Schaal M."/>
            <person name="Muesken M."/>
            <person name="Overmann J."/>
        </authorList>
    </citation>
    <scope>NUCLEOTIDE SEQUENCE</scope>
    <source>
        <strain evidence="7">AEG42_29</strain>
    </source>
</reference>
<sequence length="154" mass="16576">MGSVNVGDQAPDFSLEGTSGTFRLSEHRGERIVLLFYPGDDTTVCTKQFCSYRDHEADMSSLNAKVVGISTGTVASKEAFVAKHGLKTELLADEDGAVAAQFGIFAKRLKMAKRTVFIIDEQGKVAHKHGNPLSLTYDDVDDLKKALDALPAAA</sequence>
<evidence type="ECO:0000256" key="1">
    <source>
        <dbReference type="ARBA" id="ARBA00022559"/>
    </source>
</evidence>
<feature type="active site" description="Cysteine sulfenic acid (-SOH) intermediate; for peroxidase activity" evidence="5">
    <location>
        <position position="45"/>
    </location>
</feature>
<dbReference type="PROSITE" id="PS51352">
    <property type="entry name" value="THIOREDOXIN_2"/>
    <property type="match status" value="1"/>
</dbReference>
<dbReference type="EC" id="1.11.1.24" evidence="7"/>
<dbReference type="EMBL" id="CP114014">
    <property type="protein sequence ID" value="XAY07208.1"/>
    <property type="molecule type" value="Genomic_DNA"/>
</dbReference>
<keyword evidence="4" id="KW-0676">Redox-active center</keyword>
<evidence type="ECO:0000259" key="6">
    <source>
        <dbReference type="PROSITE" id="PS51352"/>
    </source>
</evidence>
<keyword evidence="1 7" id="KW-0575">Peroxidase</keyword>
<dbReference type="RefSeq" id="WP_354698411.1">
    <property type="nucleotide sequence ID" value="NZ_CP114014.1"/>
</dbReference>
<dbReference type="CDD" id="cd03017">
    <property type="entry name" value="PRX_BCP"/>
    <property type="match status" value="1"/>
</dbReference>
<proteinExistence type="predicted"/>
<dbReference type="PIRSF" id="PIRSF000239">
    <property type="entry name" value="AHPC"/>
    <property type="match status" value="1"/>
</dbReference>